<organism evidence="3 4">
    <name type="scientific">Mordavella massiliensis</name>
    <dbReference type="NCBI Taxonomy" id="1871024"/>
    <lineage>
        <taxon>Bacteria</taxon>
        <taxon>Bacillati</taxon>
        <taxon>Bacillota</taxon>
        <taxon>Clostridia</taxon>
        <taxon>Eubacteriales</taxon>
        <taxon>Clostridiaceae</taxon>
        <taxon>Mordavella</taxon>
    </lineage>
</organism>
<accession>A0A938XDC3</accession>
<dbReference type="Pfam" id="PF01381">
    <property type="entry name" value="HTH_3"/>
    <property type="match status" value="1"/>
</dbReference>
<evidence type="ECO:0000313" key="3">
    <source>
        <dbReference type="EMBL" id="MBM6948972.1"/>
    </source>
</evidence>
<evidence type="ECO:0000313" key="4">
    <source>
        <dbReference type="Proteomes" id="UP000705508"/>
    </source>
</evidence>
<dbReference type="Gene3D" id="1.10.260.40">
    <property type="entry name" value="lambda repressor-like DNA-binding domains"/>
    <property type="match status" value="1"/>
</dbReference>
<sequence length="118" mass="13618">MSFSQRLRTLRAEHNMTQKELAKRINVSRTTITGYETKNRQPSHEKLMAMADIFGVSVDYLIDGAEAPISLSLSQHERILDEKMLRLYAHLTIASKEAALDYMELLKLREEKQAQEHS</sequence>
<dbReference type="EMBL" id="JACJKS010000015">
    <property type="protein sequence ID" value="MBM6948972.1"/>
    <property type="molecule type" value="Genomic_DNA"/>
</dbReference>
<reference evidence="3" key="1">
    <citation type="submission" date="2020-08" db="EMBL/GenBank/DDBJ databases">
        <authorList>
            <person name="Cejkova D."/>
            <person name="Kubasova T."/>
            <person name="Jahodarova E."/>
            <person name="Rychlik I."/>
        </authorList>
    </citation>
    <scope>NUCLEOTIDE SEQUENCE</scope>
    <source>
        <strain evidence="3">An582</strain>
    </source>
</reference>
<keyword evidence="1" id="KW-0238">DNA-binding</keyword>
<proteinExistence type="predicted"/>
<evidence type="ECO:0000259" key="2">
    <source>
        <dbReference type="PROSITE" id="PS50943"/>
    </source>
</evidence>
<dbReference type="SUPFAM" id="SSF47413">
    <property type="entry name" value="lambda repressor-like DNA-binding domains"/>
    <property type="match status" value="1"/>
</dbReference>
<dbReference type="InterPro" id="IPR010982">
    <property type="entry name" value="Lambda_DNA-bd_dom_sf"/>
</dbReference>
<feature type="domain" description="HTH cro/C1-type" evidence="2">
    <location>
        <begin position="7"/>
        <end position="61"/>
    </location>
</feature>
<dbReference type="PROSITE" id="PS50943">
    <property type="entry name" value="HTH_CROC1"/>
    <property type="match status" value="1"/>
</dbReference>
<name>A0A938XDC3_9CLOT</name>
<evidence type="ECO:0000256" key="1">
    <source>
        <dbReference type="ARBA" id="ARBA00023125"/>
    </source>
</evidence>
<dbReference type="InterPro" id="IPR001387">
    <property type="entry name" value="Cro/C1-type_HTH"/>
</dbReference>
<dbReference type="GO" id="GO:0003677">
    <property type="term" value="F:DNA binding"/>
    <property type="evidence" value="ECO:0007669"/>
    <property type="project" value="UniProtKB-KW"/>
</dbReference>
<gene>
    <name evidence="3" type="ORF">H6A20_09945</name>
</gene>
<dbReference type="AlphaFoldDB" id="A0A938XDC3"/>
<dbReference type="RefSeq" id="WP_204906974.1">
    <property type="nucleotide sequence ID" value="NZ_JACJKS010000015.1"/>
</dbReference>
<dbReference type="PANTHER" id="PTHR46558">
    <property type="entry name" value="TRACRIPTIONAL REGULATORY PROTEIN-RELATED-RELATED"/>
    <property type="match status" value="1"/>
</dbReference>
<reference evidence="3" key="2">
    <citation type="journal article" date="2021" name="Sci. Rep.">
        <title>The distribution of antibiotic resistance genes in chicken gut microbiota commensals.</title>
        <authorList>
            <person name="Juricova H."/>
            <person name="Matiasovicova J."/>
            <person name="Kubasova T."/>
            <person name="Cejkova D."/>
            <person name="Rychlik I."/>
        </authorList>
    </citation>
    <scope>NUCLEOTIDE SEQUENCE</scope>
    <source>
        <strain evidence="3">An582</strain>
    </source>
</reference>
<dbReference type="SMART" id="SM00530">
    <property type="entry name" value="HTH_XRE"/>
    <property type="match status" value="1"/>
</dbReference>
<dbReference type="Proteomes" id="UP000705508">
    <property type="component" value="Unassembled WGS sequence"/>
</dbReference>
<comment type="caution">
    <text evidence="3">The sequence shown here is derived from an EMBL/GenBank/DDBJ whole genome shotgun (WGS) entry which is preliminary data.</text>
</comment>
<protein>
    <submittedName>
        <fullName evidence="3">Helix-turn-helix transcriptional regulator</fullName>
    </submittedName>
</protein>
<dbReference type="PANTHER" id="PTHR46558:SF13">
    <property type="entry name" value="HTH-TYPE TRANSCRIPTIONAL REGULATOR IMMR"/>
    <property type="match status" value="1"/>
</dbReference>
<dbReference type="CDD" id="cd00093">
    <property type="entry name" value="HTH_XRE"/>
    <property type="match status" value="1"/>
</dbReference>